<reference evidence="1" key="1">
    <citation type="journal article" date="2019" name="PLoS Negl. Trop. Dis.">
        <title>Revisiting the worldwide diversity of Leptospira species in the environment.</title>
        <authorList>
            <person name="Vincent A.T."/>
            <person name="Schiettekatte O."/>
            <person name="Bourhy P."/>
            <person name="Veyrier F.J."/>
            <person name="Picardeau M."/>
        </authorList>
    </citation>
    <scope>NUCLEOTIDE SEQUENCE [LARGE SCALE GENOMIC DNA]</scope>
    <source>
        <strain evidence="1">201400974</strain>
    </source>
</reference>
<dbReference type="EMBL" id="RQHV01000042">
    <property type="protein sequence ID" value="TGN11112.1"/>
    <property type="molecule type" value="Genomic_DNA"/>
</dbReference>
<comment type="caution">
    <text evidence="1">The sequence shown here is derived from an EMBL/GenBank/DDBJ whole genome shotgun (WGS) entry which is preliminary data.</text>
</comment>
<gene>
    <name evidence="1" type="ORF">EHS11_08110</name>
</gene>
<dbReference type="AlphaFoldDB" id="A0A4R9LRU5"/>
<dbReference type="Proteomes" id="UP000298264">
    <property type="component" value="Unassembled WGS sequence"/>
</dbReference>
<dbReference type="NCBIfam" id="NF047664">
    <property type="entry name" value="LIMLP_16025_fam"/>
    <property type="match status" value="1"/>
</dbReference>
<keyword evidence="2" id="KW-1185">Reference proteome</keyword>
<accession>A0A4R9LRU5</accession>
<dbReference type="OrthoDB" id="331229at2"/>
<dbReference type="RefSeq" id="WP_135763867.1">
    <property type="nucleotide sequence ID" value="NZ_RQHV01000042.1"/>
</dbReference>
<dbReference type="NCBIfam" id="NF047773">
    <property type="entry name" value="phas_rel_Lepto"/>
    <property type="match status" value="1"/>
</dbReference>
<evidence type="ECO:0000313" key="1">
    <source>
        <dbReference type="EMBL" id="TGN11112.1"/>
    </source>
</evidence>
<protein>
    <submittedName>
        <fullName evidence="1">Uncharacterized protein</fullName>
    </submittedName>
</protein>
<evidence type="ECO:0000313" key="2">
    <source>
        <dbReference type="Proteomes" id="UP000298264"/>
    </source>
</evidence>
<name>A0A4R9LRU5_9LEPT</name>
<organism evidence="1 2">
    <name type="scientific">Leptospira ilyithenensis</name>
    <dbReference type="NCBI Taxonomy" id="2484901"/>
    <lineage>
        <taxon>Bacteria</taxon>
        <taxon>Pseudomonadati</taxon>
        <taxon>Spirochaetota</taxon>
        <taxon>Spirochaetia</taxon>
        <taxon>Leptospirales</taxon>
        <taxon>Leptospiraceae</taxon>
        <taxon>Leptospira</taxon>
    </lineage>
</organism>
<proteinExistence type="predicted"/>
<sequence>MSNVENKIHGIVNASIGAVKTSKEVWEKLVVDLNDKRSQFETNFKKLSEQGEKDTSDGALKVKMGVAWGIVRIDEFKDSVVNYFNKEREAKKQKPSS</sequence>